<protein>
    <recommendedName>
        <fullName evidence="6">HIG1 domain-containing protein</fullName>
    </recommendedName>
</protein>
<dbReference type="GO" id="GO:0043066">
    <property type="term" value="P:negative regulation of apoptotic process"/>
    <property type="evidence" value="ECO:0000318"/>
    <property type="project" value="GO_Central"/>
</dbReference>
<reference evidence="7" key="3">
    <citation type="submission" date="2025-09" db="UniProtKB">
        <authorList>
            <consortium name="Ensembl"/>
        </authorList>
    </citation>
    <scope>IDENTIFICATION</scope>
</reference>
<reference evidence="7" key="2">
    <citation type="submission" date="2025-08" db="UniProtKB">
        <authorList>
            <consortium name="Ensembl"/>
        </authorList>
    </citation>
    <scope>IDENTIFICATION</scope>
</reference>
<accession>A0A2I3RVC4</accession>
<dbReference type="PROSITE" id="PS51503">
    <property type="entry name" value="HIG1"/>
    <property type="match status" value="1"/>
</dbReference>
<dbReference type="PANTHER" id="PTHR12297:SF5">
    <property type="entry name" value="HIG1 DOMAIN FAMILY MEMBER 1A, MITOCHONDRIAL"/>
    <property type="match status" value="1"/>
</dbReference>
<dbReference type="EMBL" id="AACZ04012929">
    <property type="status" value="NOT_ANNOTATED_CDS"/>
    <property type="molecule type" value="Genomic_DNA"/>
</dbReference>
<evidence type="ECO:0000256" key="5">
    <source>
        <dbReference type="SAM" id="Phobius"/>
    </source>
</evidence>
<dbReference type="GO" id="GO:0097250">
    <property type="term" value="P:mitochondrial respirasome assembly"/>
    <property type="evidence" value="ECO:0000318"/>
    <property type="project" value="GO_Central"/>
</dbReference>
<dbReference type="OMA" id="PHEWISL"/>
<dbReference type="GeneTree" id="ENSGT00940000154276"/>
<dbReference type="InParanoid" id="A0A2I3RVC4"/>
<evidence type="ECO:0000256" key="4">
    <source>
        <dbReference type="ARBA" id="ARBA00023136"/>
    </source>
</evidence>
<sequence>SEQRLEILQAITMSTDTGVSLPSYEEDQGSKLIGKAKEAPFVPVGIAGFAAIVAYGLYKLKSRGNTKMPIHLIHMRVAAQGFVVGAMTVGMGYFMYREFWAKPKP</sequence>
<evidence type="ECO:0000256" key="2">
    <source>
        <dbReference type="ARBA" id="ARBA00022692"/>
    </source>
</evidence>
<reference evidence="7 8" key="1">
    <citation type="journal article" date="2005" name="Nature">
        <title>Initial sequence of the chimpanzee genome and comparison with the human genome.</title>
        <authorList>
            <consortium name="Chimpanzee sequencing and analysis consortium"/>
        </authorList>
    </citation>
    <scope>NUCLEOTIDE SEQUENCE [LARGE SCALE GENOMIC DNA]</scope>
</reference>
<keyword evidence="3 5" id="KW-1133">Transmembrane helix</keyword>
<dbReference type="GO" id="GO:0005739">
    <property type="term" value="C:mitochondrion"/>
    <property type="evidence" value="ECO:0000318"/>
    <property type="project" value="GO_Central"/>
</dbReference>
<feature type="transmembrane region" description="Helical" evidence="5">
    <location>
        <begin position="77"/>
        <end position="96"/>
    </location>
</feature>
<dbReference type="InterPro" id="IPR050355">
    <property type="entry name" value="RCF1"/>
</dbReference>
<comment type="subcellular location">
    <subcellularLocation>
        <location evidence="1">Mitochondrion membrane</location>
    </subcellularLocation>
</comment>
<evidence type="ECO:0000259" key="6">
    <source>
        <dbReference type="PROSITE" id="PS51503"/>
    </source>
</evidence>
<dbReference type="Ensembl" id="ENSPTRT00000084289.1">
    <property type="protein sequence ID" value="ENSPTRP00000068638.1"/>
    <property type="gene ID" value="ENSPTRG00000052178.1"/>
</dbReference>
<dbReference type="PaxDb" id="9598-ENSPTRP00000060960"/>
<dbReference type="Bgee" id="ENSPTRG00000052178">
    <property type="expression patterns" value="Expressed in skeletal muscle tissue and 15 other cell types or tissues"/>
</dbReference>
<dbReference type="GO" id="GO:0031966">
    <property type="term" value="C:mitochondrial membrane"/>
    <property type="evidence" value="ECO:0007669"/>
    <property type="project" value="UniProtKB-SubCell"/>
</dbReference>
<dbReference type="Gene3D" id="6.10.140.1320">
    <property type="match status" value="1"/>
</dbReference>
<feature type="transmembrane region" description="Helical" evidence="5">
    <location>
        <begin position="39"/>
        <end position="57"/>
    </location>
</feature>
<dbReference type="Pfam" id="PF04588">
    <property type="entry name" value="HIG_1_N"/>
    <property type="match status" value="1"/>
</dbReference>
<feature type="domain" description="HIG1" evidence="6">
    <location>
        <begin position="13"/>
        <end position="105"/>
    </location>
</feature>
<organism evidence="7 8">
    <name type="scientific">Pan troglodytes</name>
    <name type="common">Chimpanzee</name>
    <dbReference type="NCBI Taxonomy" id="9598"/>
    <lineage>
        <taxon>Eukaryota</taxon>
        <taxon>Metazoa</taxon>
        <taxon>Chordata</taxon>
        <taxon>Craniata</taxon>
        <taxon>Vertebrata</taxon>
        <taxon>Euteleostomi</taxon>
        <taxon>Mammalia</taxon>
        <taxon>Eutheria</taxon>
        <taxon>Euarchontoglires</taxon>
        <taxon>Primates</taxon>
        <taxon>Haplorrhini</taxon>
        <taxon>Catarrhini</taxon>
        <taxon>Hominidae</taxon>
        <taxon>Pan</taxon>
    </lineage>
</organism>
<evidence type="ECO:0000313" key="7">
    <source>
        <dbReference type="Ensembl" id="ENSPTRP00000068638.1"/>
    </source>
</evidence>
<evidence type="ECO:0000256" key="3">
    <source>
        <dbReference type="ARBA" id="ARBA00022989"/>
    </source>
</evidence>
<evidence type="ECO:0000313" key="8">
    <source>
        <dbReference type="Proteomes" id="UP000002277"/>
    </source>
</evidence>
<keyword evidence="8" id="KW-1185">Reference proteome</keyword>
<name>A0A2I3RVC4_PANTR</name>
<evidence type="ECO:0000256" key="1">
    <source>
        <dbReference type="ARBA" id="ARBA00004325"/>
    </source>
</evidence>
<keyword evidence="2 5" id="KW-0812">Transmembrane</keyword>
<dbReference type="Proteomes" id="UP000002277">
    <property type="component" value="Chromosome 12"/>
</dbReference>
<dbReference type="InterPro" id="IPR007667">
    <property type="entry name" value="Hypoxia_induced_domain"/>
</dbReference>
<dbReference type="AlphaFoldDB" id="A0A2I3RVC4"/>
<proteinExistence type="predicted"/>
<keyword evidence="4 5" id="KW-0472">Membrane</keyword>
<dbReference type="FunCoup" id="A0A2I3RVC4">
    <property type="interactions" value="969"/>
</dbReference>
<dbReference type="PANTHER" id="PTHR12297">
    <property type="entry name" value="HYPOXIA-INDUCBILE GENE 1 HIG1 -RELATED"/>
    <property type="match status" value="1"/>
</dbReference>